<dbReference type="NCBIfam" id="TIGR01470">
    <property type="entry name" value="cysG_Nterm"/>
    <property type="match status" value="1"/>
</dbReference>
<dbReference type="EC" id="1.3.1.76" evidence="2"/>
<dbReference type="InterPro" id="IPR036291">
    <property type="entry name" value="NAD(P)-bd_dom_sf"/>
</dbReference>
<evidence type="ECO:0000256" key="5">
    <source>
        <dbReference type="ARBA" id="ARBA00023244"/>
    </source>
</evidence>
<dbReference type="Gene3D" id="3.30.160.110">
    <property type="entry name" value="Siroheme synthase, domain 2"/>
    <property type="match status" value="1"/>
</dbReference>
<dbReference type="EMBL" id="JAVAIM010000001">
    <property type="protein sequence ID" value="MDP4574613.1"/>
    <property type="molecule type" value="Genomic_DNA"/>
</dbReference>
<dbReference type="Gene3D" id="3.40.50.720">
    <property type="entry name" value="NAD(P)-binding Rossmann-like Domain"/>
    <property type="match status" value="2"/>
</dbReference>
<dbReference type="PANTHER" id="PTHR35330:SF1">
    <property type="entry name" value="SIROHEME BIOSYNTHESIS PROTEIN MET8"/>
    <property type="match status" value="1"/>
</dbReference>
<evidence type="ECO:0000256" key="3">
    <source>
        <dbReference type="ARBA" id="ARBA00023002"/>
    </source>
</evidence>
<dbReference type="InterPro" id="IPR028161">
    <property type="entry name" value="Met8-like"/>
</dbReference>
<evidence type="ECO:0000256" key="2">
    <source>
        <dbReference type="ARBA" id="ARBA00012400"/>
    </source>
</evidence>
<dbReference type="SUPFAM" id="SSF51735">
    <property type="entry name" value="NAD(P)-binding Rossmann-fold domains"/>
    <property type="match status" value="1"/>
</dbReference>
<protein>
    <recommendedName>
        <fullName evidence="2">precorrin-2 dehydrogenase</fullName>
        <ecNumber evidence="2">1.3.1.76</ecNumber>
    </recommendedName>
</protein>
<keyword evidence="4" id="KW-0520">NAD</keyword>
<dbReference type="SUPFAM" id="SSF75615">
    <property type="entry name" value="Siroheme synthase middle domains-like"/>
    <property type="match status" value="1"/>
</dbReference>
<sequence>MHSLPLFHRIAGMRVVVVGTGDMAEAKARLVTRAGGIPCAETEAHHARIGFVALEDERAAEAAALRLKRAGLLVNVADRPDLCDFTLPSVLDRDPVLVAVSTGGASAGLAKHLRLRLEELLPPSLGALARSLANAREAIRALYPVAADRRRAIDHALEKGGSLDPFSSKTATVDEWLAESGHGSADEVLEFELASDDPDDLTLRQARALGQADHVLHDVGINEAILVRARADATRTVLPAKPSSGGLCVILRTDQAKTKPSTDTPTSAK</sequence>
<evidence type="ECO:0000256" key="4">
    <source>
        <dbReference type="ARBA" id="ARBA00023027"/>
    </source>
</evidence>
<name>A0ABT9HN92_9SPHN</name>
<keyword evidence="5" id="KW-0627">Porphyrin biosynthesis</keyword>
<evidence type="ECO:0000313" key="8">
    <source>
        <dbReference type="Proteomes" id="UP001240639"/>
    </source>
</evidence>
<evidence type="ECO:0000256" key="6">
    <source>
        <dbReference type="ARBA" id="ARBA00047561"/>
    </source>
</evidence>
<comment type="pathway">
    <text evidence="1">Porphyrin-containing compound metabolism; siroheme biosynthesis; sirohydrochlorin from precorrin-2: step 1/1.</text>
</comment>
<accession>A0ABT9HN92</accession>
<dbReference type="RefSeq" id="WP_305932001.1">
    <property type="nucleotide sequence ID" value="NZ_JAVAIM010000001.1"/>
</dbReference>
<organism evidence="7 8">
    <name type="scientific">Qipengyuania profundimaris</name>
    <dbReference type="NCBI Taxonomy" id="3067652"/>
    <lineage>
        <taxon>Bacteria</taxon>
        <taxon>Pseudomonadati</taxon>
        <taxon>Pseudomonadota</taxon>
        <taxon>Alphaproteobacteria</taxon>
        <taxon>Sphingomonadales</taxon>
        <taxon>Erythrobacteraceae</taxon>
        <taxon>Qipengyuania</taxon>
    </lineage>
</organism>
<dbReference type="InterPro" id="IPR006367">
    <property type="entry name" value="Sirohaem_synthase_N"/>
</dbReference>
<keyword evidence="8" id="KW-1185">Reference proteome</keyword>
<gene>
    <name evidence="7" type="ORF">Q9K02_05605</name>
</gene>
<reference evidence="7 8" key="1">
    <citation type="submission" date="2023-08" db="EMBL/GenBank/DDBJ databases">
        <title>genomic of G39.</title>
        <authorList>
            <person name="Wang Y."/>
        </authorList>
    </citation>
    <scope>NUCLEOTIDE SEQUENCE [LARGE SCALE GENOMIC DNA]</scope>
    <source>
        <strain evidence="7 8">G39</strain>
    </source>
</reference>
<dbReference type="Pfam" id="PF13241">
    <property type="entry name" value="NAD_binding_7"/>
    <property type="match status" value="1"/>
</dbReference>
<proteinExistence type="predicted"/>
<comment type="catalytic activity">
    <reaction evidence="6">
        <text>precorrin-2 + NAD(+) = sirohydrochlorin + NADH + 2 H(+)</text>
        <dbReference type="Rhea" id="RHEA:15613"/>
        <dbReference type="ChEBI" id="CHEBI:15378"/>
        <dbReference type="ChEBI" id="CHEBI:57540"/>
        <dbReference type="ChEBI" id="CHEBI:57945"/>
        <dbReference type="ChEBI" id="CHEBI:58351"/>
        <dbReference type="ChEBI" id="CHEBI:58827"/>
        <dbReference type="EC" id="1.3.1.76"/>
    </reaction>
</comment>
<keyword evidence="3" id="KW-0560">Oxidoreductase</keyword>
<comment type="caution">
    <text evidence="7">The sequence shown here is derived from an EMBL/GenBank/DDBJ whole genome shotgun (WGS) entry which is preliminary data.</text>
</comment>
<evidence type="ECO:0000313" key="7">
    <source>
        <dbReference type="EMBL" id="MDP4574613.1"/>
    </source>
</evidence>
<dbReference type="PANTHER" id="PTHR35330">
    <property type="entry name" value="SIROHEME BIOSYNTHESIS PROTEIN MET8"/>
    <property type="match status" value="1"/>
</dbReference>
<evidence type="ECO:0000256" key="1">
    <source>
        <dbReference type="ARBA" id="ARBA00005010"/>
    </source>
</evidence>
<dbReference type="Proteomes" id="UP001240639">
    <property type="component" value="Unassembled WGS sequence"/>
</dbReference>